<dbReference type="PANTHER" id="PTHR11615">
    <property type="entry name" value="NITRATE, FORMATE, IRON DEHYDROGENASE"/>
    <property type="match status" value="1"/>
</dbReference>
<evidence type="ECO:0000259" key="1">
    <source>
        <dbReference type="PROSITE" id="PS51379"/>
    </source>
</evidence>
<dbReference type="Pfam" id="PF02906">
    <property type="entry name" value="Fe_hyd_lg_C"/>
    <property type="match status" value="1"/>
</dbReference>
<name>A0ABS4G8N3_9CLOT</name>
<accession>A0ABS4G8N3</accession>
<sequence length="448" mass="49193">MSRHEELFKKLVSAYYNDNFRDVLTEVLSQEREDLDFFTDIVSVLCGVDIEYDDKYVRNLVRAITNYQVNKNVIAKVGECSDTCMSQTGRTKCQAICPFNAIVKDPLTKSFVIDDSRCIGCGLCVDACDSSVLMDRVELLPVASHIKNGEKVIAAVAPAIAGQFGEDVSLDMLREAFAKAGFADMVEVAFFADMLTLKEAVEFDKLVQKPGDLMITSCCCPMWVGMLKKIYYDLVPDLSPSVSPMIAAGRILKELNKDVRVVFIGPCIAKKTEAKDPDIAGVIDAVLTFQEVKVMFEALGIDPQKMSGIPSMEYASKGGRLYARTGGVSVAVGEAIEEMFPLKYRMFKSIQANGVKECKDLLDKVKKGEAGDISFVEGMGCIGGCVGGPKGLIPKEAGLVFVEKTAQESVIKVAANSFLIDEILGRFGIHDREDFKDHAKTEIFERTF</sequence>
<organism evidence="2 3">
    <name type="scientific">Youngiibacter multivorans</name>
    <dbReference type="NCBI Taxonomy" id="937251"/>
    <lineage>
        <taxon>Bacteria</taxon>
        <taxon>Bacillati</taxon>
        <taxon>Bacillota</taxon>
        <taxon>Clostridia</taxon>
        <taxon>Eubacteriales</taxon>
        <taxon>Clostridiaceae</taxon>
        <taxon>Youngiibacter</taxon>
    </lineage>
</organism>
<dbReference type="InterPro" id="IPR017896">
    <property type="entry name" value="4Fe4S_Fe-S-bd"/>
</dbReference>
<dbReference type="Pfam" id="PF12838">
    <property type="entry name" value="Fer4_7"/>
    <property type="match status" value="1"/>
</dbReference>
<dbReference type="EMBL" id="JAGGKC010000050">
    <property type="protein sequence ID" value="MBP1920923.1"/>
    <property type="molecule type" value="Genomic_DNA"/>
</dbReference>
<dbReference type="InterPro" id="IPR004108">
    <property type="entry name" value="Fe_hydrogenase_lsu_C"/>
</dbReference>
<evidence type="ECO:0000313" key="2">
    <source>
        <dbReference type="EMBL" id="MBP1920923.1"/>
    </source>
</evidence>
<dbReference type="Proteomes" id="UP001519271">
    <property type="component" value="Unassembled WGS sequence"/>
</dbReference>
<dbReference type="InterPro" id="IPR009016">
    <property type="entry name" value="Fe_hydrogenase"/>
</dbReference>
<dbReference type="Gene3D" id="3.30.70.20">
    <property type="match status" value="1"/>
</dbReference>
<dbReference type="SUPFAM" id="SSF54862">
    <property type="entry name" value="4Fe-4S ferredoxins"/>
    <property type="match status" value="1"/>
</dbReference>
<dbReference type="SUPFAM" id="SSF53920">
    <property type="entry name" value="Fe-only hydrogenase"/>
    <property type="match status" value="1"/>
</dbReference>
<dbReference type="PROSITE" id="PS51379">
    <property type="entry name" value="4FE4S_FER_2"/>
    <property type="match status" value="1"/>
</dbReference>
<comment type="caution">
    <text evidence="2">The sequence shown here is derived from an EMBL/GenBank/DDBJ whole genome shotgun (WGS) entry which is preliminary data.</text>
</comment>
<dbReference type="InterPro" id="IPR050340">
    <property type="entry name" value="Cytosolic_Fe-S_CAF"/>
</dbReference>
<protein>
    <submittedName>
        <fullName evidence="2">Iron only hydrogenase large subunit-like protein</fullName>
    </submittedName>
</protein>
<feature type="domain" description="4Fe-4S ferredoxin-type" evidence="1">
    <location>
        <begin position="109"/>
        <end position="139"/>
    </location>
</feature>
<gene>
    <name evidence="2" type="ORF">J2Z34_003443</name>
</gene>
<reference evidence="2 3" key="1">
    <citation type="submission" date="2021-03" db="EMBL/GenBank/DDBJ databases">
        <title>Genomic Encyclopedia of Type Strains, Phase IV (KMG-IV): sequencing the most valuable type-strain genomes for metagenomic binning, comparative biology and taxonomic classification.</title>
        <authorList>
            <person name="Goeker M."/>
        </authorList>
    </citation>
    <scope>NUCLEOTIDE SEQUENCE [LARGE SCALE GENOMIC DNA]</scope>
    <source>
        <strain evidence="2 3">DSM 6139</strain>
    </source>
</reference>
<keyword evidence="3" id="KW-1185">Reference proteome</keyword>
<evidence type="ECO:0000313" key="3">
    <source>
        <dbReference type="Proteomes" id="UP001519271"/>
    </source>
</evidence>
<dbReference type="RefSeq" id="WP_209461074.1">
    <property type="nucleotide sequence ID" value="NZ_JAGGKC010000050.1"/>
</dbReference>
<proteinExistence type="predicted"/>
<dbReference type="Gene3D" id="3.40.950.10">
    <property type="entry name" value="Fe-only Hydrogenase (Larger Subunit), Chain L, domain 3"/>
    <property type="match status" value="1"/>
</dbReference>